<dbReference type="EMBL" id="RJJR01000004">
    <property type="protein sequence ID" value="RNI38005.1"/>
    <property type="molecule type" value="Genomic_DNA"/>
</dbReference>
<comment type="caution">
    <text evidence="6">The sequence shown here is derived from an EMBL/GenBank/DDBJ whole genome shotgun (WGS) entry which is preliminary data.</text>
</comment>
<dbReference type="OrthoDB" id="7294637at2"/>
<proteinExistence type="inferred from homology"/>
<dbReference type="EC" id="3.2.1.18" evidence="3"/>
<feature type="signal peptide" evidence="4">
    <location>
        <begin position="1"/>
        <end position="20"/>
    </location>
</feature>
<reference evidence="6 7" key="1">
    <citation type="submission" date="2018-11" db="EMBL/GenBank/DDBJ databases">
        <title>Draft genome sequence of Ferruginibacter sp. BO-59.</title>
        <authorList>
            <person name="Im W.T."/>
        </authorList>
    </citation>
    <scope>NUCLEOTIDE SEQUENCE [LARGE SCALE GENOMIC DNA]</scope>
    <source>
        <strain evidence="6 7">BO-59</strain>
    </source>
</reference>
<evidence type="ECO:0000256" key="4">
    <source>
        <dbReference type="SAM" id="SignalP"/>
    </source>
</evidence>
<dbReference type="PANTHER" id="PTHR10628:SF30">
    <property type="entry name" value="EXO-ALPHA-SIALIDASE"/>
    <property type="match status" value="1"/>
</dbReference>
<dbReference type="Gene3D" id="2.120.10.10">
    <property type="match status" value="1"/>
</dbReference>
<evidence type="ECO:0000313" key="7">
    <source>
        <dbReference type="Proteomes" id="UP000267223"/>
    </source>
</evidence>
<evidence type="ECO:0000256" key="2">
    <source>
        <dbReference type="ARBA" id="ARBA00009348"/>
    </source>
</evidence>
<dbReference type="Proteomes" id="UP000267223">
    <property type="component" value="Unassembled WGS sequence"/>
</dbReference>
<dbReference type="AlphaFoldDB" id="A0A3M9NKL4"/>
<dbReference type="PANTHER" id="PTHR10628">
    <property type="entry name" value="SIALIDASE"/>
    <property type="match status" value="1"/>
</dbReference>
<evidence type="ECO:0000313" key="6">
    <source>
        <dbReference type="EMBL" id="RNI38005.1"/>
    </source>
</evidence>
<evidence type="ECO:0000256" key="3">
    <source>
        <dbReference type="ARBA" id="ARBA00012733"/>
    </source>
</evidence>
<dbReference type="GO" id="GO:0006689">
    <property type="term" value="P:ganglioside catabolic process"/>
    <property type="evidence" value="ECO:0007669"/>
    <property type="project" value="TreeGrafter"/>
</dbReference>
<sequence>MKNIAVTFFTLIFFYSALFAQKTAVYVSGTEGYKSFRIPAIITAPNGDLLAFCEGRVNGAGDFGDIKVVLKRSSDNGKTWSALQIVASNDSLQAGNPAPVADFTDPRFPKGRIFLFYNTGNGHEAELRKGHGHRDVLFKTSIDNGKTWSEPTDITLEVNRINQPEINKLWNFKEDWRSYANTPGHALQFEHGKYKGRIYVAANHSSGDPKPELRDYQAHGYFTDDHGATFHLSETVTFEGSNESTAAELSNNGLMMNSRNQVGNFRIVSLSKDGGEKWDTTFIDTNLPDPICEGSLLNIGTKNGKSVLAFCNNDSKKNRDSLTLRISFDEGKTWKKKFLIDPKNTAYSDIVKISENKIGVLYEADGYKEIRFEIINWK</sequence>
<gene>
    <name evidence="6" type="ORF">EFY79_07175</name>
</gene>
<dbReference type="InterPro" id="IPR011040">
    <property type="entry name" value="Sialidase"/>
</dbReference>
<feature type="chain" id="PRO_5018304723" description="exo-alpha-sialidase" evidence="4">
    <location>
        <begin position="21"/>
        <end position="378"/>
    </location>
</feature>
<evidence type="ECO:0000259" key="5">
    <source>
        <dbReference type="Pfam" id="PF13088"/>
    </source>
</evidence>
<protein>
    <recommendedName>
        <fullName evidence="3">exo-alpha-sialidase</fullName>
        <ecNumber evidence="3">3.2.1.18</ecNumber>
    </recommendedName>
</protein>
<feature type="domain" description="Sialidase" evidence="5">
    <location>
        <begin position="47"/>
        <end position="357"/>
    </location>
</feature>
<dbReference type="RefSeq" id="WP_123119993.1">
    <property type="nucleotide sequence ID" value="NZ_RJJR01000004.1"/>
</dbReference>
<dbReference type="GO" id="GO:0009313">
    <property type="term" value="P:oligosaccharide catabolic process"/>
    <property type="evidence" value="ECO:0007669"/>
    <property type="project" value="TreeGrafter"/>
</dbReference>
<name>A0A3M9NKL4_9BACT</name>
<dbReference type="Pfam" id="PF13088">
    <property type="entry name" value="BNR_2"/>
    <property type="match status" value="1"/>
</dbReference>
<dbReference type="CDD" id="cd15482">
    <property type="entry name" value="Sialidase_non-viral"/>
    <property type="match status" value="1"/>
</dbReference>
<accession>A0A3M9NKL4</accession>
<dbReference type="GO" id="GO:0004308">
    <property type="term" value="F:exo-alpha-sialidase activity"/>
    <property type="evidence" value="ECO:0007669"/>
    <property type="project" value="UniProtKB-EC"/>
</dbReference>
<dbReference type="GO" id="GO:0016020">
    <property type="term" value="C:membrane"/>
    <property type="evidence" value="ECO:0007669"/>
    <property type="project" value="TreeGrafter"/>
</dbReference>
<dbReference type="InterPro" id="IPR026856">
    <property type="entry name" value="Sialidase_fam"/>
</dbReference>
<comment type="similarity">
    <text evidence="2">Belongs to the glycosyl hydrolase 33 family.</text>
</comment>
<keyword evidence="7" id="KW-1185">Reference proteome</keyword>
<dbReference type="InterPro" id="IPR036278">
    <property type="entry name" value="Sialidase_sf"/>
</dbReference>
<dbReference type="SUPFAM" id="SSF50939">
    <property type="entry name" value="Sialidases"/>
    <property type="match status" value="1"/>
</dbReference>
<evidence type="ECO:0000256" key="1">
    <source>
        <dbReference type="ARBA" id="ARBA00000427"/>
    </source>
</evidence>
<organism evidence="6 7">
    <name type="scientific">Hanamia caeni</name>
    <dbReference type="NCBI Taxonomy" id="2294116"/>
    <lineage>
        <taxon>Bacteria</taxon>
        <taxon>Pseudomonadati</taxon>
        <taxon>Bacteroidota</taxon>
        <taxon>Chitinophagia</taxon>
        <taxon>Chitinophagales</taxon>
        <taxon>Chitinophagaceae</taxon>
        <taxon>Hanamia</taxon>
    </lineage>
</organism>
<dbReference type="GO" id="GO:0005737">
    <property type="term" value="C:cytoplasm"/>
    <property type="evidence" value="ECO:0007669"/>
    <property type="project" value="TreeGrafter"/>
</dbReference>
<comment type="catalytic activity">
    <reaction evidence="1">
        <text>Hydrolysis of alpha-(2-&gt;3)-, alpha-(2-&gt;6)-, alpha-(2-&gt;8)- glycosidic linkages of terminal sialic acid residues in oligosaccharides, glycoproteins, glycolipids, colominic acid and synthetic substrates.</text>
        <dbReference type="EC" id="3.2.1.18"/>
    </reaction>
</comment>
<keyword evidence="4" id="KW-0732">Signal</keyword>